<organism evidence="1 2">
    <name type="scientific">Parascedosporium putredinis</name>
    <dbReference type="NCBI Taxonomy" id="1442378"/>
    <lineage>
        <taxon>Eukaryota</taxon>
        <taxon>Fungi</taxon>
        <taxon>Dikarya</taxon>
        <taxon>Ascomycota</taxon>
        <taxon>Pezizomycotina</taxon>
        <taxon>Sordariomycetes</taxon>
        <taxon>Hypocreomycetidae</taxon>
        <taxon>Microascales</taxon>
        <taxon>Microascaceae</taxon>
        <taxon>Parascedosporium</taxon>
    </lineage>
</organism>
<name>A0A9P1HDV0_9PEZI</name>
<keyword evidence="2" id="KW-1185">Reference proteome</keyword>
<dbReference type="InterPro" id="IPR036704">
    <property type="entry name" value="RraA/RraA-like_sf"/>
</dbReference>
<evidence type="ECO:0000313" key="1">
    <source>
        <dbReference type="EMBL" id="CAI4219965.1"/>
    </source>
</evidence>
<accession>A0A9P1HDV0</accession>
<dbReference type="OrthoDB" id="1476984at2759"/>
<reference evidence="1" key="1">
    <citation type="submission" date="2022-11" db="EMBL/GenBank/DDBJ databases">
        <authorList>
            <person name="Scott C."/>
            <person name="Bruce N."/>
        </authorList>
    </citation>
    <scope>NUCLEOTIDE SEQUENCE</scope>
</reference>
<gene>
    <name evidence="1" type="ORF">PPNO1_LOCUS9506</name>
</gene>
<dbReference type="GO" id="GO:0047443">
    <property type="term" value="F:4-hydroxy-4-methyl-2-oxoglutarate aldolase activity"/>
    <property type="evidence" value="ECO:0007669"/>
    <property type="project" value="TreeGrafter"/>
</dbReference>
<proteinExistence type="predicted"/>
<comment type="caution">
    <text evidence="1">The sequence shown here is derived from an EMBL/GenBank/DDBJ whole genome shotgun (WGS) entry which is preliminary data.</text>
</comment>
<dbReference type="GO" id="GO:0008948">
    <property type="term" value="F:oxaloacetate decarboxylase activity"/>
    <property type="evidence" value="ECO:0007669"/>
    <property type="project" value="TreeGrafter"/>
</dbReference>
<dbReference type="Proteomes" id="UP000838763">
    <property type="component" value="Unassembled WGS sequence"/>
</dbReference>
<evidence type="ECO:0000313" key="2">
    <source>
        <dbReference type="Proteomes" id="UP000838763"/>
    </source>
</evidence>
<dbReference type="Gene3D" id="3.50.30.40">
    <property type="entry name" value="Ribonuclease E inhibitor RraA/RraA-like"/>
    <property type="match status" value="2"/>
</dbReference>
<dbReference type="PANTHER" id="PTHR33254:SF4">
    <property type="entry name" value="4-HYDROXY-4-METHYL-2-OXOGLUTARATE ALDOLASE 3-RELATED"/>
    <property type="match status" value="1"/>
</dbReference>
<protein>
    <submittedName>
        <fullName evidence="1">Uncharacterized protein</fullName>
    </submittedName>
</protein>
<dbReference type="EMBL" id="CALLCH030000021">
    <property type="protein sequence ID" value="CAI4219965.1"/>
    <property type="molecule type" value="Genomic_DNA"/>
</dbReference>
<dbReference type="PANTHER" id="PTHR33254">
    <property type="entry name" value="4-HYDROXY-4-METHYL-2-OXOGLUTARATE ALDOLASE 3-RELATED"/>
    <property type="match status" value="1"/>
</dbReference>
<dbReference type="AlphaFoldDB" id="A0A9P1HDV0"/>
<dbReference type="SUPFAM" id="SSF89562">
    <property type="entry name" value="RraA-like"/>
    <property type="match status" value="1"/>
</dbReference>
<sequence>MALRMKVRGLQGIVAVGRIRDVEELKSTGLPVPLEVDGTIINPGDLVFCDPSNGVVVIPQERVDEVATLLPELTAADERVKEAVAGGMTVHEAFKTHRGKL</sequence>